<evidence type="ECO:0000313" key="3">
    <source>
        <dbReference type="Proteomes" id="UP001595925"/>
    </source>
</evidence>
<dbReference type="AlphaFoldDB" id="A0ABD5QAS7"/>
<feature type="compositionally biased region" description="Basic and acidic residues" evidence="1">
    <location>
        <begin position="11"/>
        <end position="22"/>
    </location>
</feature>
<feature type="region of interest" description="Disordered" evidence="1">
    <location>
        <begin position="1"/>
        <end position="43"/>
    </location>
</feature>
<dbReference type="EMBL" id="JBHSJG010000006">
    <property type="protein sequence ID" value="MFC4986625.1"/>
    <property type="molecule type" value="Genomic_DNA"/>
</dbReference>
<proteinExistence type="predicted"/>
<dbReference type="Proteomes" id="UP001595925">
    <property type="component" value="Unassembled WGS sequence"/>
</dbReference>
<reference evidence="2 3" key="1">
    <citation type="journal article" date="2019" name="Int. J. Syst. Evol. Microbiol.">
        <title>The Global Catalogue of Microorganisms (GCM) 10K type strain sequencing project: providing services to taxonomists for standard genome sequencing and annotation.</title>
        <authorList>
            <consortium name="The Broad Institute Genomics Platform"/>
            <consortium name="The Broad Institute Genome Sequencing Center for Infectious Disease"/>
            <person name="Wu L."/>
            <person name="Ma J."/>
        </authorList>
    </citation>
    <scope>NUCLEOTIDE SEQUENCE [LARGE SCALE GENOMIC DNA]</scope>
    <source>
        <strain evidence="2 3">CGMCC 1.15824</strain>
    </source>
</reference>
<organism evidence="2 3">
    <name type="scientific">Saliphagus infecundisoli</name>
    <dbReference type="NCBI Taxonomy" id="1849069"/>
    <lineage>
        <taxon>Archaea</taxon>
        <taxon>Methanobacteriati</taxon>
        <taxon>Methanobacteriota</taxon>
        <taxon>Stenosarchaea group</taxon>
        <taxon>Halobacteria</taxon>
        <taxon>Halobacteriales</taxon>
        <taxon>Natrialbaceae</taxon>
        <taxon>Saliphagus</taxon>
    </lineage>
</organism>
<comment type="caution">
    <text evidence="2">The sequence shown here is derived from an EMBL/GenBank/DDBJ whole genome shotgun (WGS) entry which is preliminary data.</text>
</comment>
<evidence type="ECO:0000256" key="1">
    <source>
        <dbReference type="SAM" id="MobiDB-lite"/>
    </source>
</evidence>
<dbReference type="RefSeq" id="WP_263623595.1">
    <property type="nucleotide sequence ID" value="NZ_JAIVEF010000002.1"/>
</dbReference>
<accession>A0ABD5QAS7</accession>
<name>A0ABD5QAS7_9EURY</name>
<keyword evidence="3" id="KW-1185">Reference proteome</keyword>
<feature type="compositionally biased region" description="Low complexity" evidence="1">
    <location>
        <begin position="23"/>
        <end position="37"/>
    </location>
</feature>
<feature type="compositionally biased region" description="Low complexity" evidence="1">
    <location>
        <begin position="1"/>
        <end position="10"/>
    </location>
</feature>
<evidence type="ECO:0000313" key="2">
    <source>
        <dbReference type="EMBL" id="MFC4986625.1"/>
    </source>
</evidence>
<protein>
    <submittedName>
        <fullName evidence="2">Uncharacterized protein</fullName>
    </submittedName>
</protein>
<sequence length="43" mass="4646">MGNRIDGPDVIGRRRDDRRGDRLAPAGGDVGVGPPLGFARHHR</sequence>
<gene>
    <name evidence="2" type="ORF">ACFPFO_02295</name>
</gene>